<dbReference type="GeneID" id="19879624"/>
<protein>
    <submittedName>
        <fullName evidence="1">Uncharacterized protein</fullName>
    </submittedName>
</protein>
<accession>L2GTV7</accession>
<organism evidence="1 2">
    <name type="scientific">Vavraia culicis (isolate floridensis)</name>
    <name type="common">Microsporidian parasite</name>
    <dbReference type="NCBI Taxonomy" id="948595"/>
    <lineage>
        <taxon>Eukaryota</taxon>
        <taxon>Fungi</taxon>
        <taxon>Fungi incertae sedis</taxon>
        <taxon>Microsporidia</taxon>
        <taxon>Pleistophoridae</taxon>
        <taxon>Vavraia</taxon>
    </lineage>
</organism>
<dbReference type="InParanoid" id="L2GTV7"/>
<dbReference type="HOGENOM" id="CLU_1870157_0_0_1"/>
<dbReference type="AlphaFoldDB" id="L2GTV7"/>
<dbReference type="Proteomes" id="UP000011081">
    <property type="component" value="Unassembled WGS sequence"/>
</dbReference>
<sequence>LWYSASTHSQFAFIYFCLFPYRRALIVPVDDALQTFYQNLLRTMKLSPKILLLLYTAPTHYLRFIDLFLERYVTCRMYKLSKHISIFYTRLQLYVQSFYLYCLACSLRRASLFAERCHSVSLHYAETNLLTPRNCRT</sequence>
<dbReference type="VEuPathDB" id="MicrosporidiaDB:VCUG_01751"/>
<gene>
    <name evidence="1" type="ORF">VCUG_01751</name>
</gene>
<dbReference type="RefSeq" id="XP_008074766.1">
    <property type="nucleotide sequence ID" value="XM_008076575.1"/>
</dbReference>
<proteinExistence type="predicted"/>
<dbReference type="EMBL" id="GL877433">
    <property type="protein sequence ID" value="ELA46792.1"/>
    <property type="molecule type" value="Genomic_DNA"/>
</dbReference>
<evidence type="ECO:0000313" key="1">
    <source>
        <dbReference type="EMBL" id="ELA46792.1"/>
    </source>
</evidence>
<reference evidence="2" key="1">
    <citation type="submission" date="2011-03" db="EMBL/GenBank/DDBJ databases">
        <title>The genome sequence of Vavraia culicis strain floridensis.</title>
        <authorList>
            <consortium name="The Broad Institute Genome Sequencing Platform"/>
            <person name="Cuomo C."/>
            <person name="Becnel J."/>
            <person name="Sanscrainte N."/>
            <person name="Young S.K."/>
            <person name="Zeng Q."/>
            <person name="Gargeya S."/>
            <person name="Fitzgerald M."/>
            <person name="Haas B."/>
            <person name="Abouelleil A."/>
            <person name="Alvarado L."/>
            <person name="Arachchi H.M."/>
            <person name="Berlin A."/>
            <person name="Chapman S.B."/>
            <person name="Gearin G."/>
            <person name="Goldberg J."/>
            <person name="Griggs A."/>
            <person name="Gujja S."/>
            <person name="Hansen M."/>
            <person name="Heiman D."/>
            <person name="Howarth C."/>
            <person name="Larimer J."/>
            <person name="Lui A."/>
            <person name="MacDonald P.J.P."/>
            <person name="McCowen C."/>
            <person name="Montmayeur A."/>
            <person name="Murphy C."/>
            <person name="Neiman D."/>
            <person name="Pearson M."/>
            <person name="Priest M."/>
            <person name="Roberts A."/>
            <person name="Saif S."/>
            <person name="Shea T."/>
            <person name="Sisk P."/>
            <person name="Stolte C."/>
            <person name="Sykes S."/>
            <person name="Wortman J."/>
            <person name="Nusbaum C."/>
            <person name="Birren B."/>
        </authorList>
    </citation>
    <scope>NUCLEOTIDE SEQUENCE [LARGE SCALE GENOMIC DNA]</scope>
    <source>
        <strain evidence="2">floridensis</strain>
    </source>
</reference>
<feature type="non-terminal residue" evidence="1">
    <location>
        <position position="1"/>
    </location>
</feature>
<keyword evidence="2" id="KW-1185">Reference proteome</keyword>
<evidence type="ECO:0000313" key="2">
    <source>
        <dbReference type="Proteomes" id="UP000011081"/>
    </source>
</evidence>
<name>L2GTV7_VAVCU</name>